<name>A0A4Y7LKG7_PAPSO</name>
<evidence type="ECO:0000256" key="3">
    <source>
        <dbReference type="PROSITE-ProRule" id="PRU00176"/>
    </source>
</evidence>
<feature type="compositionally biased region" description="Basic residues" evidence="4">
    <location>
        <begin position="1"/>
        <end position="16"/>
    </location>
</feature>
<protein>
    <recommendedName>
        <fullName evidence="5">RRM domain-containing protein</fullName>
    </recommendedName>
</protein>
<dbReference type="GO" id="GO:0005634">
    <property type="term" value="C:nucleus"/>
    <property type="evidence" value="ECO:0007669"/>
    <property type="project" value="UniProtKB-SubCell"/>
</dbReference>
<dbReference type="GO" id="GO:0003723">
    <property type="term" value="F:RNA binding"/>
    <property type="evidence" value="ECO:0007669"/>
    <property type="project" value="UniProtKB-UniRule"/>
</dbReference>
<dbReference type="Gene3D" id="3.30.70.330">
    <property type="match status" value="1"/>
</dbReference>
<dbReference type="Proteomes" id="UP000316621">
    <property type="component" value="Chromosome 11"/>
</dbReference>
<dbReference type="PANTHER" id="PTHR13948">
    <property type="entry name" value="RNA-BINDING PROTEIN"/>
    <property type="match status" value="1"/>
</dbReference>
<dbReference type="Gramene" id="RZC84625">
    <property type="protein sequence ID" value="RZC84625"/>
    <property type="gene ID" value="C5167_047411"/>
</dbReference>
<feature type="domain" description="RRM" evidence="5">
    <location>
        <begin position="55"/>
        <end position="135"/>
    </location>
</feature>
<evidence type="ECO:0000259" key="5">
    <source>
        <dbReference type="PROSITE" id="PS50102"/>
    </source>
</evidence>
<dbReference type="PROSITE" id="PS50102">
    <property type="entry name" value="RRM"/>
    <property type="match status" value="1"/>
</dbReference>
<dbReference type="GO" id="GO:0000398">
    <property type="term" value="P:mRNA splicing, via spliceosome"/>
    <property type="evidence" value="ECO:0007669"/>
    <property type="project" value="TreeGrafter"/>
</dbReference>
<evidence type="ECO:0000256" key="2">
    <source>
        <dbReference type="ARBA" id="ARBA00023242"/>
    </source>
</evidence>
<evidence type="ECO:0000256" key="4">
    <source>
        <dbReference type="SAM" id="MobiDB-lite"/>
    </source>
</evidence>
<evidence type="ECO:0000313" key="7">
    <source>
        <dbReference type="Proteomes" id="UP000316621"/>
    </source>
</evidence>
<dbReference type="STRING" id="3469.A0A4Y7LKG7"/>
<dbReference type="InterPro" id="IPR012677">
    <property type="entry name" value="Nucleotide-bd_a/b_plait_sf"/>
</dbReference>
<sequence>MTNKGNYKRNKKKRAKLMKDKARGRCESSHSSAHDNRRQRSRSPRACSGLVTPTSTIVVKGLPKEATEEMIHRILAEWRPLPNIRVMPKKNTTFCRGIAFVDFPSVVAARKLMDEIGDRGLDVNGRKLSFDYRLGKSKLANEVPIVNAGIDKSEVAGEHEDENDSEDDEEDCDYVDEVASKRLPDSWDPEEIHMLREAFHYLVKDDKKKPWKEMLEYGHDVFHAGRTNEDLRSKWKYMVSHGQWKDVFFSTSVTSHRPKTHRFGAPSKRPTQGVAAGEEGTWKP</sequence>
<dbReference type="SMART" id="SM00360">
    <property type="entry name" value="RRM"/>
    <property type="match status" value="1"/>
</dbReference>
<gene>
    <name evidence="6" type="ORF">C5167_047411</name>
</gene>
<feature type="compositionally biased region" description="Basic and acidic residues" evidence="4">
    <location>
        <begin position="17"/>
        <end position="38"/>
    </location>
</feature>
<dbReference type="InterPro" id="IPR035979">
    <property type="entry name" value="RBD_domain_sf"/>
</dbReference>
<reference evidence="6 7" key="1">
    <citation type="journal article" date="2018" name="Science">
        <title>The opium poppy genome and morphinan production.</title>
        <authorList>
            <person name="Guo L."/>
            <person name="Winzer T."/>
            <person name="Yang X."/>
            <person name="Li Y."/>
            <person name="Ning Z."/>
            <person name="He Z."/>
            <person name="Teodor R."/>
            <person name="Lu Y."/>
            <person name="Bowser T.A."/>
            <person name="Graham I.A."/>
            <person name="Ye K."/>
        </authorList>
    </citation>
    <scope>NUCLEOTIDE SEQUENCE [LARGE SCALE GENOMIC DNA]</scope>
    <source>
        <strain evidence="7">cv. HN1</strain>
        <tissue evidence="6">Leaves</tissue>
    </source>
</reference>
<feature type="region of interest" description="Disordered" evidence="4">
    <location>
        <begin position="150"/>
        <end position="171"/>
    </location>
</feature>
<feature type="region of interest" description="Disordered" evidence="4">
    <location>
        <begin position="1"/>
        <end position="49"/>
    </location>
</feature>
<feature type="region of interest" description="Disordered" evidence="4">
    <location>
        <begin position="257"/>
        <end position="284"/>
    </location>
</feature>
<keyword evidence="2" id="KW-0539">Nucleus</keyword>
<dbReference type="AlphaFoldDB" id="A0A4Y7LKG7"/>
<dbReference type="SUPFAM" id="SSF54928">
    <property type="entry name" value="RNA-binding domain, RBD"/>
    <property type="match status" value="1"/>
</dbReference>
<dbReference type="Pfam" id="PF00076">
    <property type="entry name" value="RRM_1"/>
    <property type="match status" value="1"/>
</dbReference>
<keyword evidence="3" id="KW-0694">RNA-binding</keyword>
<organism evidence="6 7">
    <name type="scientific">Papaver somniferum</name>
    <name type="common">Opium poppy</name>
    <dbReference type="NCBI Taxonomy" id="3469"/>
    <lineage>
        <taxon>Eukaryota</taxon>
        <taxon>Viridiplantae</taxon>
        <taxon>Streptophyta</taxon>
        <taxon>Embryophyta</taxon>
        <taxon>Tracheophyta</taxon>
        <taxon>Spermatophyta</taxon>
        <taxon>Magnoliopsida</taxon>
        <taxon>Ranunculales</taxon>
        <taxon>Papaveraceae</taxon>
        <taxon>Papaveroideae</taxon>
        <taxon>Papaver</taxon>
    </lineage>
</organism>
<evidence type="ECO:0000313" key="6">
    <source>
        <dbReference type="EMBL" id="RZC84625.1"/>
    </source>
</evidence>
<dbReference type="Gene3D" id="1.10.10.60">
    <property type="entry name" value="Homeodomain-like"/>
    <property type="match status" value="1"/>
</dbReference>
<keyword evidence="7" id="KW-1185">Reference proteome</keyword>
<feature type="compositionally biased region" description="Acidic residues" evidence="4">
    <location>
        <begin position="159"/>
        <end position="171"/>
    </location>
</feature>
<comment type="subcellular location">
    <subcellularLocation>
        <location evidence="1">Nucleus</location>
    </subcellularLocation>
</comment>
<accession>A0A4Y7LKG7</accession>
<dbReference type="PANTHER" id="PTHR13948:SF38">
    <property type="entry name" value="D111_G-PATCH DOMAIN-CONTAINING PROTEIN"/>
    <property type="match status" value="1"/>
</dbReference>
<evidence type="ECO:0000256" key="1">
    <source>
        <dbReference type="ARBA" id="ARBA00004123"/>
    </source>
</evidence>
<dbReference type="InterPro" id="IPR000504">
    <property type="entry name" value="RRM_dom"/>
</dbReference>
<dbReference type="EMBL" id="CM010725">
    <property type="protein sequence ID" value="RZC84625.1"/>
    <property type="molecule type" value="Genomic_DNA"/>
</dbReference>
<proteinExistence type="predicted"/>